<evidence type="ECO:0000256" key="3">
    <source>
        <dbReference type="ARBA" id="ARBA00008703"/>
    </source>
</evidence>
<dbReference type="InterPro" id="IPR003739">
    <property type="entry name" value="Lys_aminomutase/Glu_NH3_mut"/>
</dbReference>
<dbReference type="InterPro" id="IPR013785">
    <property type="entry name" value="Aldolase_TIM"/>
</dbReference>
<dbReference type="GO" id="GO:0046872">
    <property type="term" value="F:metal ion binding"/>
    <property type="evidence" value="ECO:0007669"/>
    <property type="project" value="UniProtKB-KW"/>
</dbReference>
<dbReference type="InterPro" id="IPR058240">
    <property type="entry name" value="rSAM_sf"/>
</dbReference>
<evidence type="ECO:0000256" key="2">
    <source>
        <dbReference type="ARBA" id="ARBA00001966"/>
    </source>
</evidence>
<dbReference type="Gene3D" id="6.10.140.1170">
    <property type="match status" value="1"/>
</dbReference>
<keyword evidence="4" id="KW-0004">4Fe-4S</keyword>
<dbReference type="Gene3D" id="3.20.20.70">
    <property type="entry name" value="Aldolase class I"/>
    <property type="match status" value="1"/>
</dbReference>
<dbReference type="CDD" id="cd01335">
    <property type="entry name" value="Radical_SAM"/>
    <property type="match status" value="1"/>
</dbReference>
<evidence type="ECO:0000256" key="8">
    <source>
        <dbReference type="ARBA" id="ARBA00023004"/>
    </source>
</evidence>
<dbReference type="EMBL" id="FNFD01000003">
    <property type="protein sequence ID" value="SDJ85587.1"/>
    <property type="molecule type" value="Genomic_DNA"/>
</dbReference>
<protein>
    <submittedName>
        <fullName evidence="11">Lysine 2,3-aminomutase</fullName>
    </submittedName>
</protein>
<dbReference type="AlphaFoldDB" id="A0A1G8X5E3"/>
<comment type="cofactor">
    <cofactor evidence="1">
        <name>pyridoxal 5'-phosphate</name>
        <dbReference type="ChEBI" id="CHEBI:597326"/>
    </cofactor>
</comment>
<comment type="similarity">
    <text evidence="3">Belongs to the radical SAM superfamily. KamA family.</text>
</comment>
<dbReference type="STRING" id="137658.SAMN05216186_10379"/>
<feature type="domain" description="Radical SAM core" evidence="10">
    <location>
        <begin position="134"/>
        <end position="350"/>
    </location>
</feature>
<dbReference type="SFLD" id="SFLDS00029">
    <property type="entry name" value="Radical_SAM"/>
    <property type="match status" value="1"/>
</dbReference>
<reference evidence="11 12" key="1">
    <citation type="submission" date="2016-10" db="EMBL/GenBank/DDBJ databases">
        <authorList>
            <person name="de Groot N.N."/>
        </authorList>
    </citation>
    <scope>NUCLEOTIDE SEQUENCE [LARGE SCALE GENOMIC DNA]</scope>
    <source>
        <strain evidence="11 12">JCM 21544</strain>
    </source>
</reference>
<dbReference type="Proteomes" id="UP000198706">
    <property type="component" value="Unassembled WGS sequence"/>
</dbReference>
<comment type="cofactor">
    <cofactor evidence="2">
        <name>[4Fe-4S] cluster</name>
        <dbReference type="ChEBI" id="CHEBI:49883"/>
    </cofactor>
</comment>
<keyword evidence="6" id="KW-0479">Metal-binding</keyword>
<gene>
    <name evidence="11" type="ORF">SAMN05216186_10379</name>
</gene>
<dbReference type="SUPFAM" id="SSF102114">
    <property type="entry name" value="Radical SAM enzymes"/>
    <property type="match status" value="1"/>
</dbReference>
<evidence type="ECO:0000256" key="9">
    <source>
        <dbReference type="ARBA" id="ARBA00023014"/>
    </source>
</evidence>
<dbReference type="InterPro" id="IPR031015">
    <property type="entry name" value="Arg_2_3_am_muta"/>
</dbReference>
<dbReference type="SFLD" id="SFLDF00291">
    <property type="entry name" value="arginine_2_3-aminomutase"/>
    <property type="match status" value="1"/>
</dbReference>
<dbReference type="RefSeq" id="WP_090257132.1">
    <property type="nucleotide sequence ID" value="NZ_FNFD01000003.1"/>
</dbReference>
<evidence type="ECO:0000256" key="7">
    <source>
        <dbReference type="ARBA" id="ARBA00022898"/>
    </source>
</evidence>
<keyword evidence="5" id="KW-0949">S-adenosyl-L-methionine</keyword>
<sequence>MSEALPELIHPSALVSDTSKLIPSINEGWSDWKWQQRNAVTSIDDLLDYFPGLKDGALLERIRCNLNDRKLAITPYTMHLIERDEQGLPKANDPIWRQVVPVWDEERGPQTLSYDGESENWELPGEMVTPICQHKYDNRVILRLANVCHAYCQFCYEALRTLEKQTQKSSLRKDEWSATLDYVRSHPELDEVILSGGEPLMHSDKHLDGFLSDLRAIRSNLIIRLHTRALSFNPYRVTDELVQILARHQVTAVGLHVGHPNEITPDFLAAARKLRSACPILFANMPFLGGINDRYETLATLCLTLYRHGIQPHYLYHFMPFSPGSQAFRASISDALAIVGRMKRRLSNIAVPEYVLPHKTGKYTVPLDLLKDRPRLEHHPDGEYLYFRNWQGQACVFPE</sequence>
<keyword evidence="7" id="KW-0663">Pyridoxal phosphate</keyword>
<evidence type="ECO:0000256" key="1">
    <source>
        <dbReference type="ARBA" id="ARBA00001933"/>
    </source>
</evidence>
<dbReference type="PANTHER" id="PTHR30538:SF0">
    <property type="entry name" value="L-LYSINE 2,3-AMINOMUTASE AQ_1632-RELATED"/>
    <property type="match status" value="1"/>
</dbReference>
<organism evidence="11 12">
    <name type="scientific">Pseudomonas indica</name>
    <dbReference type="NCBI Taxonomy" id="137658"/>
    <lineage>
        <taxon>Bacteria</taxon>
        <taxon>Pseudomonadati</taxon>
        <taxon>Pseudomonadota</taxon>
        <taxon>Gammaproteobacteria</taxon>
        <taxon>Pseudomonadales</taxon>
        <taxon>Pseudomonadaceae</taxon>
        <taxon>Pseudomonas</taxon>
    </lineage>
</organism>
<accession>A0A1G8X5E3</accession>
<dbReference type="SFLD" id="SFLDG01070">
    <property type="entry name" value="PLP-dependent"/>
    <property type="match status" value="1"/>
</dbReference>
<evidence type="ECO:0000256" key="4">
    <source>
        <dbReference type="ARBA" id="ARBA00022485"/>
    </source>
</evidence>
<evidence type="ECO:0000259" key="10">
    <source>
        <dbReference type="PROSITE" id="PS51918"/>
    </source>
</evidence>
<evidence type="ECO:0000256" key="6">
    <source>
        <dbReference type="ARBA" id="ARBA00022723"/>
    </source>
</evidence>
<dbReference type="NCBIfam" id="TIGR00238">
    <property type="entry name" value="KamA family radical SAM protein"/>
    <property type="match status" value="1"/>
</dbReference>
<evidence type="ECO:0000313" key="11">
    <source>
        <dbReference type="EMBL" id="SDJ85587.1"/>
    </source>
</evidence>
<dbReference type="InterPro" id="IPR007197">
    <property type="entry name" value="rSAM"/>
</dbReference>
<evidence type="ECO:0000313" key="12">
    <source>
        <dbReference type="Proteomes" id="UP000198706"/>
    </source>
</evidence>
<keyword evidence="12" id="KW-1185">Reference proteome</keyword>
<dbReference type="Pfam" id="PF04055">
    <property type="entry name" value="Radical_SAM"/>
    <property type="match status" value="1"/>
</dbReference>
<dbReference type="GO" id="GO:0051539">
    <property type="term" value="F:4 iron, 4 sulfur cluster binding"/>
    <property type="evidence" value="ECO:0007669"/>
    <property type="project" value="UniProtKB-KW"/>
</dbReference>
<keyword evidence="9" id="KW-0411">Iron-sulfur</keyword>
<keyword evidence="8" id="KW-0408">Iron</keyword>
<evidence type="ECO:0000256" key="5">
    <source>
        <dbReference type="ARBA" id="ARBA00022691"/>
    </source>
</evidence>
<dbReference type="PROSITE" id="PS51918">
    <property type="entry name" value="RADICAL_SAM"/>
    <property type="match status" value="1"/>
</dbReference>
<proteinExistence type="inferred from homology"/>
<name>A0A1G8X5E3_9PSED</name>
<dbReference type="PANTHER" id="PTHR30538">
    <property type="entry name" value="LYSINE 2,3-AMINOMUTASE-RELATED"/>
    <property type="match status" value="1"/>
</dbReference>
<dbReference type="GO" id="GO:0003824">
    <property type="term" value="F:catalytic activity"/>
    <property type="evidence" value="ECO:0007669"/>
    <property type="project" value="InterPro"/>
</dbReference>